<feature type="non-terminal residue" evidence="1">
    <location>
        <position position="76"/>
    </location>
</feature>
<sequence>MFFIETLIEEKISVKVLINILSKFNTISRHLFNKLKEDYEISDPVENLYRDVIGKIKCLDLQFHYKGKWQSLDDTE</sequence>
<name>A0ACA9M8P6_9GLOM</name>
<gene>
    <name evidence="1" type="ORF">SPELUC_LOCUS6203</name>
</gene>
<keyword evidence="2" id="KW-1185">Reference proteome</keyword>
<dbReference type="EMBL" id="CAJVPW010007072">
    <property type="protein sequence ID" value="CAG8576701.1"/>
    <property type="molecule type" value="Genomic_DNA"/>
</dbReference>
<comment type="caution">
    <text evidence="1">The sequence shown here is derived from an EMBL/GenBank/DDBJ whole genome shotgun (WGS) entry which is preliminary data.</text>
</comment>
<evidence type="ECO:0000313" key="1">
    <source>
        <dbReference type="EMBL" id="CAG8576701.1"/>
    </source>
</evidence>
<reference evidence="1" key="1">
    <citation type="submission" date="2021-06" db="EMBL/GenBank/DDBJ databases">
        <authorList>
            <person name="Kallberg Y."/>
            <person name="Tangrot J."/>
            <person name="Rosling A."/>
        </authorList>
    </citation>
    <scope>NUCLEOTIDE SEQUENCE</scope>
    <source>
        <strain evidence="1">28 12/20/2015</strain>
    </source>
</reference>
<protein>
    <submittedName>
        <fullName evidence="1">4130_t:CDS:1</fullName>
    </submittedName>
</protein>
<evidence type="ECO:0000313" key="2">
    <source>
        <dbReference type="Proteomes" id="UP000789366"/>
    </source>
</evidence>
<organism evidence="1 2">
    <name type="scientific">Cetraspora pellucida</name>
    <dbReference type="NCBI Taxonomy" id="1433469"/>
    <lineage>
        <taxon>Eukaryota</taxon>
        <taxon>Fungi</taxon>
        <taxon>Fungi incertae sedis</taxon>
        <taxon>Mucoromycota</taxon>
        <taxon>Glomeromycotina</taxon>
        <taxon>Glomeromycetes</taxon>
        <taxon>Diversisporales</taxon>
        <taxon>Gigasporaceae</taxon>
        <taxon>Cetraspora</taxon>
    </lineage>
</organism>
<dbReference type="Proteomes" id="UP000789366">
    <property type="component" value="Unassembled WGS sequence"/>
</dbReference>
<accession>A0ACA9M8P6</accession>
<proteinExistence type="predicted"/>